<comment type="caution">
    <text evidence="5">The sequence shown here is derived from an EMBL/GenBank/DDBJ whole genome shotgun (WGS) entry which is preliminary data.</text>
</comment>
<dbReference type="GO" id="GO:0035435">
    <property type="term" value="P:phosphate ion transmembrane transport"/>
    <property type="evidence" value="ECO:0007669"/>
    <property type="project" value="InterPro"/>
</dbReference>
<dbReference type="PROSITE" id="PS50893">
    <property type="entry name" value="ABC_TRANSPORTER_2"/>
    <property type="match status" value="1"/>
</dbReference>
<keyword evidence="6" id="KW-1185">Reference proteome</keyword>
<dbReference type="PANTHER" id="PTHR43423">
    <property type="entry name" value="ABC TRANSPORTER I FAMILY MEMBER 17"/>
    <property type="match status" value="1"/>
</dbReference>
<evidence type="ECO:0000313" key="6">
    <source>
        <dbReference type="Proteomes" id="UP000247922"/>
    </source>
</evidence>
<keyword evidence="1" id="KW-0813">Transport</keyword>
<dbReference type="InterPro" id="IPR017871">
    <property type="entry name" value="ABC_transporter-like_CS"/>
</dbReference>
<dbReference type="CDD" id="cd03260">
    <property type="entry name" value="ABC_PstB_phosphate_transporter"/>
    <property type="match status" value="1"/>
</dbReference>
<dbReference type="GO" id="GO:0005315">
    <property type="term" value="F:phosphate transmembrane transporter activity"/>
    <property type="evidence" value="ECO:0007669"/>
    <property type="project" value="InterPro"/>
</dbReference>
<proteinExistence type="predicted"/>
<dbReference type="Proteomes" id="UP000247922">
    <property type="component" value="Unassembled WGS sequence"/>
</dbReference>
<dbReference type="InterPro" id="IPR003439">
    <property type="entry name" value="ABC_transporter-like_ATP-bd"/>
</dbReference>
<evidence type="ECO:0000256" key="2">
    <source>
        <dbReference type="ARBA" id="ARBA00022741"/>
    </source>
</evidence>
<dbReference type="InterPro" id="IPR027417">
    <property type="entry name" value="P-loop_NTPase"/>
</dbReference>
<protein>
    <submittedName>
        <fullName evidence="5">Phosphate ABC transporter ATP-binding protein (PhoT family)</fullName>
    </submittedName>
</protein>
<dbReference type="SUPFAM" id="SSF52540">
    <property type="entry name" value="P-loop containing nucleoside triphosphate hydrolases"/>
    <property type="match status" value="1"/>
</dbReference>
<gene>
    <name evidence="5" type="ORF">DES38_102292</name>
</gene>
<dbReference type="GO" id="GO:0016020">
    <property type="term" value="C:membrane"/>
    <property type="evidence" value="ECO:0007669"/>
    <property type="project" value="InterPro"/>
</dbReference>
<dbReference type="AlphaFoldDB" id="A0A2V3WJI5"/>
<dbReference type="Gene3D" id="3.40.50.300">
    <property type="entry name" value="P-loop containing nucleotide triphosphate hydrolases"/>
    <property type="match status" value="1"/>
</dbReference>
<name>A0A2V3WJI5_9BACI</name>
<dbReference type="SMART" id="SM00382">
    <property type="entry name" value="AAA"/>
    <property type="match status" value="1"/>
</dbReference>
<reference evidence="5 6" key="1">
    <citation type="submission" date="2018-05" db="EMBL/GenBank/DDBJ databases">
        <title>Genomic Encyclopedia of Type Strains, Phase IV (KMG-IV): sequencing the most valuable type-strain genomes for metagenomic binning, comparative biology and taxonomic classification.</title>
        <authorList>
            <person name="Goeker M."/>
        </authorList>
    </citation>
    <scope>NUCLEOTIDE SEQUENCE [LARGE SCALE GENOMIC DNA]</scope>
    <source>
        <strain evidence="5 6">DSM 22440</strain>
    </source>
</reference>
<dbReference type="GO" id="GO:0005524">
    <property type="term" value="F:ATP binding"/>
    <property type="evidence" value="ECO:0007669"/>
    <property type="project" value="UniProtKB-KW"/>
</dbReference>
<organism evidence="5 6">
    <name type="scientific">Streptohalobacillus salinus</name>
    <dbReference type="NCBI Taxonomy" id="621096"/>
    <lineage>
        <taxon>Bacteria</taxon>
        <taxon>Bacillati</taxon>
        <taxon>Bacillota</taxon>
        <taxon>Bacilli</taxon>
        <taxon>Bacillales</taxon>
        <taxon>Bacillaceae</taxon>
        <taxon>Streptohalobacillus</taxon>
    </lineage>
</organism>
<dbReference type="Pfam" id="PF00005">
    <property type="entry name" value="ABC_tran"/>
    <property type="match status" value="1"/>
</dbReference>
<keyword evidence="2" id="KW-0547">Nucleotide-binding</keyword>
<evidence type="ECO:0000313" key="5">
    <source>
        <dbReference type="EMBL" id="PXW92708.1"/>
    </source>
</evidence>
<evidence type="ECO:0000256" key="3">
    <source>
        <dbReference type="ARBA" id="ARBA00022840"/>
    </source>
</evidence>
<dbReference type="EMBL" id="QJJR01000002">
    <property type="protein sequence ID" value="PXW92708.1"/>
    <property type="molecule type" value="Genomic_DNA"/>
</dbReference>
<evidence type="ECO:0000259" key="4">
    <source>
        <dbReference type="PROSITE" id="PS50893"/>
    </source>
</evidence>
<dbReference type="InterPro" id="IPR005670">
    <property type="entry name" value="PstB-like"/>
</dbReference>
<dbReference type="GO" id="GO:0016887">
    <property type="term" value="F:ATP hydrolysis activity"/>
    <property type="evidence" value="ECO:0007669"/>
    <property type="project" value="InterPro"/>
</dbReference>
<dbReference type="PROSITE" id="PS00211">
    <property type="entry name" value="ABC_TRANSPORTER_1"/>
    <property type="match status" value="1"/>
</dbReference>
<evidence type="ECO:0000256" key="1">
    <source>
        <dbReference type="ARBA" id="ARBA00022448"/>
    </source>
</evidence>
<dbReference type="PANTHER" id="PTHR43423:SF1">
    <property type="entry name" value="ABC TRANSPORTER I FAMILY MEMBER 17"/>
    <property type="match status" value="1"/>
</dbReference>
<sequence>MKMGAITLSHCSYTIHQTTILKNISGTIQEGMITTFIGPSGAGKSSLFRLINRLSPLSNGSIFFKEENIETSDPILLRQKIGIVFQEAVMIKGSVYDNLKLASDLHGTPFSKADARDLLKKVGLSEKYLDTSTKELSGGQKQKVSIARTLANKPEFLLLDEITASLDQVSAQAIEELILSLNKEEGLTILWITHNLKQARAIGDHTWVMIDGSVVFQGPVEDLANTQDKAVLSFIEGGRKS</sequence>
<dbReference type="InterPro" id="IPR003593">
    <property type="entry name" value="AAA+_ATPase"/>
</dbReference>
<feature type="domain" description="ABC transporter" evidence="4">
    <location>
        <begin position="6"/>
        <end position="236"/>
    </location>
</feature>
<accession>A0A2V3WJI5</accession>
<keyword evidence="3 5" id="KW-0067">ATP-binding</keyword>